<feature type="transmembrane region" description="Helical" evidence="1">
    <location>
        <begin position="96"/>
        <end position="117"/>
    </location>
</feature>
<dbReference type="Proteomes" id="UP000030748">
    <property type="component" value="Unassembled WGS sequence"/>
</dbReference>
<feature type="transmembrane region" description="Helical" evidence="1">
    <location>
        <begin position="32"/>
        <end position="50"/>
    </location>
</feature>
<evidence type="ECO:0000256" key="1">
    <source>
        <dbReference type="SAM" id="Phobius"/>
    </source>
</evidence>
<feature type="transmembrane region" description="Helical" evidence="1">
    <location>
        <begin position="65"/>
        <end position="84"/>
    </location>
</feature>
<organism evidence="2 3">
    <name type="scientific">Erythranthe guttata</name>
    <name type="common">Yellow monkey flower</name>
    <name type="synonym">Mimulus guttatus</name>
    <dbReference type="NCBI Taxonomy" id="4155"/>
    <lineage>
        <taxon>Eukaryota</taxon>
        <taxon>Viridiplantae</taxon>
        <taxon>Streptophyta</taxon>
        <taxon>Embryophyta</taxon>
        <taxon>Tracheophyta</taxon>
        <taxon>Spermatophyta</taxon>
        <taxon>Magnoliopsida</taxon>
        <taxon>eudicotyledons</taxon>
        <taxon>Gunneridae</taxon>
        <taxon>Pentapetalae</taxon>
        <taxon>asterids</taxon>
        <taxon>lamiids</taxon>
        <taxon>Lamiales</taxon>
        <taxon>Phrymaceae</taxon>
        <taxon>Erythranthe</taxon>
    </lineage>
</organism>
<keyword evidence="3" id="KW-1185">Reference proteome</keyword>
<dbReference type="EMBL" id="KI632201">
    <property type="protein sequence ID" value="EYU22593.1"/>
    <property type="molecule type" value="Genomic_DNA"/>
</dbReference>
<evidence type="ECO:0000313" key="3">
    <source>
        <dbReference type="Proteomes" id="UP000030748"/>
    </source>
</evidence>
<gene>
    <name evidence="2" type="ORF">MIMGU_mgv1a016412mg</name>
</gene>
<sequence>MSYNRYCLIPLGYHYDQKAHKISVILPPVEEFVFLVSLVTVCASVGQHFGKTDENSTVFERRNPYFHSFLIALDFAFTGAITTMSLRRKSPTIAWYCRRVAVTSVVAAAGILTSSLFRRGFIV</sequence>
<protein>
    <submittedName>
        <fullName evidence="2">Uncharacterized protein</fullName>
    </submittedName>
</protein>
<name>A0A022Q5U1_ERYGU</name>
<reference evidence="2 3" key="1">
    <citation type="journal article" date="2013" name="Proc. Natl. Acad. Sci. U.S.A.">
        <title>Fine-scale variation in meiotic recombination in Mimulus inferred from population shotgun sequencing.</title>
        <authorList>
            <person name="Hellsten U."/>
            <person name="Wright K.M."/>
            <person name="Jenkins J."/>
            <person name="Shu S."/>
            <person name="Yuan Y."/>
            <person name="Wessler S.R."/>
            <person name="Schmutz J."/>
            <person name="Willis J.H."/>
            <person name="Rokhsar D.S."/>
        </authorList>
    </citation>
    <scope>NUCLEOTIDE SEQUENCE [LARGE SCALE GENOMIC DNA]</scope>
    <source>
        <strain evidence="3">cv. DUN x IM62</strain>
    </source>
</reference>
<evidence type="ECO:0000313" key="2">
    <source>
        <dbReference type="EMBL" id="EYU22593.1"/>
    </source>
</evidence>
<keyword evidence="1" id="KW-0812">Transmembrane</keyword>
<accession>A0A022Q5U1</accession>
<keyword evidence="1" id="KW-1133">Transmembrane helix</keyword>
<keyword evidence="1" id="KW-0472">Membrane</keyword>
<proteinExistence type="predicted"/>
<dbReference type="AlphaFoldDB" id="A0A022Q5U1"/>
<dbReference type="PhylomeDB" id="A0A022Q5U1"/>